<dbReference type="EMBL" id="CP022685">
    <property type="protein sequence ID" value="ATL28452.1"/>
    <property type="molecule type" value="Genomic_DNA"/>
</dbReference>
<name>A0A291Q9Z8_9ACTN</name>
<organism evidence="2 3">
    <name type="scientific">Streptomyces formicae</name>
    <dbReference type="NCBI Taxonomy" id="1616117"/>
    <lineage>
        <taxon>Bacteria</taxon>
        <taxon>Bacillati</taxon>
        <taxon>Actinomycetota</taxon>
        <taxon>Actinomycetes</taxon>
        <taxon>Kitasatosporales</taxon>
        <taxon>Streptomycetaceae</taxon>
        <taxon>Streptomyces</taxon>
    </lineage>
</organism>
<keyword evidence="1" id="KW-1133">Transmembrane helix</keyword>
<protein>
    <submittedName>
        <fullName evidence="2">Uncharacterized protein</fullName>
    </submittedName>
</protein>
<gene>
    <name evidence="2" type="ORF">KY5_3434c</name>
</gene>
<evidence type="ECO:0000256" key="1">
    <source>
        <dbReference type="SAM" id="Phobius"/>
    </source>
</evidence>
<dbReference type="KEGG" id="sfk:KY5_3434c"/>
<evidence type="ECO:0000313" key="3">
    <source>
        <dbReference type="Proteomes" id="UP000221011"/>
    </source>
</evidence>
<feature type="transmembrane region" description="Helical" evidence="1">
    <location>
        <begin position="21"/>
        <end position="44"/>
    </location>
</feature>
<reference evidence="2 3" key="1">
    <citation type="submission" date="2017-08" db="EMBL/GenBank/DDBJ databases">
        <title>Complete Genome Sequence of Streptomyces formicae KY5, the formicamycin producer.</title>
        <authorList>
            <person name="Holmes N.A."/>
            <person name="Devine R."/>
            <person name="Qin Z."/>
            <person name="Seipke R.F."/>
            <person name="Wilkinson B."/>
            <person name="Hutchings M.I."/>
        </authorList>
    </citation>
    <scope>NUCLEOTIDE SEQUENCE [LARGE SCALE GENOMIC DNA]</scope>
    <source>
        <strain evidence="2 3">KY5</strain>
    </source>
</reference>
<keyword evidence="1" id="KW-0812">Transmembrane</keyword>
<keyword evidence="1" id="KW-0472">Membrane</keyword>
<sequence length="153" mass="15983">MSANLERDHPGPGHRPPASGTAVRAVALALVGAALAVTAVQTLVPGWLGLTVADIPAARPEGHARLPAAWHHHPLAMAALNVLAGLALVHLVRGTGHSPAPHWRTPLLYAISLVLHRTDDALPKPGRAPRPTATLPRPRALVVLLHRAQPCAP</sequence>
<feature type="transmembrane region" description="Helical" evidence="1">
    <location>
        <begin position="75"/>
        <end position="92"/>
    </location>
</feature>
<proteinExistence type="predicted"/>
<dbReference type="RefSeq" id="WP_098243109.1">
    <property type="nucleotide sequence ID" value="NZ_CP022685.1"/>
</dbReference>
<evidence type="ECO:0000313" key="2">
    <source>
        <dbReference type="EMBL" id="ATL28452.1"/>
    </source>
</evidence>
<dbReference type="AlphaFoldDB" id="A0A291Q9Z8"/>
<dbReference type="Proteomes" id="UP000221011">
    <property type="component" value="Chromosome"/>
</dbReference>
<accession>A0A291Q9Z8</accession>
<keyword evidence="3" id="KW-1185">Reference proteome</keyword>